<dbReference type="Proteomes" id="UP000298416">
    <property type="component" value="Unassembled WGS sequence"/>
</dbReference>
<protein>
    <recommendedName>
        <fullName evidence="1">KIB1-4 beta-propeller domain-containing protein</fullName>
    </recommendedName>
</protein>
<dbReference type="SUPFAM" id="SSF81383">
    <property type="entry name" value="F-box domain"/>
    <property type="match status" value="1"/>
</dbReference>
<proteinExistence type="predicted"/>
<feature type="domain" description="KIB1-4 beta-propeller" evidence="1">
    <location>
        <begin position="94"/>
        <end position="304"/>
    </location>
</feature>
<dbReference type="FunFam" id="2.120.10.80:FF:000059">
    <property type="entry name" value="F-box only protein 6"/>
    <property type="match status" value="1"/>
</dbReference>
<dbReference type="PANTHER" id="PTHR31672">
    <property type="entry name" value="BNACNNG10540D PROTEIN"/>
    <property type="match status" value="1"/>
</dbReference>
<reference evidence="2" key="2">
    <citation type="submission" date="2020-08" db="EMBL/GenBank/DDBJ databases">
        <title>Plant Genome Project.</title>
        <authorList>
            <person name="Zhang R.-G."/>
        </authorList>
    </citation>
    <scope>NUCLEOTIDE SEQUENCE</scope>
    <source>
        <strain evidence="2">Huo1</strain>
        <tissue evidence="2">Leaf</tissue>
    </source>
</reference>
<keyword evidence="3" id="KW-1185">Reference proteome</keyword>
<evidence type="ECO:0000259" key="1">
    <source>
        <dbReference type="Pfam" id="PF03478"/>
    </source>
</evidence>
<gene>
    <name evidence="2" type="ORF">SASPL_130811</name>
</gene>
<dbReference type="Gene3D" id="2.120.10.80">
    <property type="entry name" value="Kelch-type beta propeller"/>
    <property type="match status" value="1"/>
</dbReference>
<evidence type="ECO:0000313" key="2">
    <source>
        <dbReference type="EMBL" id="KAG6407812.1"/>
    </source>
</evidence>
<dbReference type="InterPro" id="IPR050796">
    <property type="entry name" value="SCF_F-box_component"/>
</dbReference>
<dbReference type="EMBL" id="PNBA02000011">
    <property type="protein sequence ID" value="KAG6407812.1"/>
    <property type="molecule type" value="Genomic_DNA"/>
</dbReference>
<dbReference type="OrthoDB" id="6482909at2759"/>
<dbReference type="InterPro" id="IPR036047">
    <property type="entry name" value="F-box-like_dom_sf"/>
</dbReference>
<dbReference type="InterPro" id="IPR015915">
    <property type="entry name" value="Kelch-typ_b-propeller"/>
</dbReference>
<organism evidence="2">
    <name type="scientific">Salvia splendens</name>
    <name type="common">Scarlet sage</name>
    <dbReference type="NCBI Taxonomy" id="180675"/>
    <lineage>
        <taxon>Eukaryota</taxon>
        <taxon>Viridiplantae</taxon>
        <taxon>Streptophyta</taxon>
        <taxon>Embryophyta</taxon>
        <taxon>Tracheophyta</taxon>
        <taxon>Spermatophyta</taxon>
        <taxon>Magnoliopsida</taxon>
        <taxon>eudicotyledons</taxon>
        <taxon>Gunneridae</taxon>
        <taxon>Pentapetalae</taxon>
        <taxon>asterids</taxon>
        <taxon>lamiids</taxon>
        <taxon>Lamiales</taxon>
        <taxon>Lamiaceae</taxon>
        <taxon>Nepetoideae</taxon>
        <taxon>Mentheae</taxon>
        <taxon>Salviinae</taxon>
        <taxon>Salvia</taxon>
        <taxon>Salvia subgen. Calosphace</taxon>
        <taxon>core Calosphace</taxon>
    </lineage>
</organism>
<dbReference type="SUPFAM" id="SSF50965">
    <property type="entry name" value="Galactose oxidase, central domain"/>
    <property type="match status" value="1"/>
</dbReference>
<dbReference type="Pfam" id="PF03478">
    <property type="entry name" value="Beta-prop_KIB1-4"/>
    <property type="match status" value="1"/>
</dbReference>
<reference evidence="2" key="1">
    <citation type="submission" date="2018-01" db="EMBL/GenBank/DDBJ databases">
        <authorList>
            <person name="Mao J.F."/>
        </authorList>
    </citation>
    <scope>NUCLEOTIDE SEQUENCE</scope>
    <source>
        <strain evidence="2">Huo1</strain>
        <tissue evidence="2">Leaf</tissue>
    </source>
</reference>
<sequence length="380" mass="42860">MVESRASKKGRKGRVSEIGKADEIMENEIWKDFPEDLFEGVLARFFRFRSVCREWNSLLTSESFSQQCGQVKHAKPWFYAITFDNTYTGTGAMYDPSSNKWHHPTVPALPTKAALFPMASAGGLICLVDFSHRSFYVCNPLTRSFKELPERSVKLLWDDAAIGMTQTPNGGYKILCVGSEGGYQVYDSANNFWISPGSMPPSIKLPLGITLFTCGVVAIEGRLYFMRSKPDGLLSYEVDTGMWRQYVVPIPPHQTLYDCALVESGGRIMLVGLLKEDAASCECVCVWELGMTTLQWKEVDRMPNMWCLEFYGKKNVSMSCLGNKDLLMLSLDTTCHMDQLFMYDLSTQEWLKRPGCVLPTICTRKTRWIAYGTACLTAIP</sequence>
<evidence type="ECO:0000313" key="3">
    <source>
        <dbReference type="Proteomes" id="UP000298416"/>
    </source>
</evidence>
<dbReference type="PANTHER" id="PTHR31672:SF12">
    <property type="entry name" value="F-BOX DOMAIN-CONTAINING PROTEIN"/>
    <property type="match status" value="1"/>
</dbReference>
<dbReference type="AlphaFoldDB" id="A0A8X8X7M4"/>
<accession>A0A8X8X7M4</accession>
<name>A0A8X8X7M4_SALSN</name>
<dbReference type="InterPro" id="IPR005174">
    <property type="entry name" value="KIB1-4_b-propeller"/>
</dbReference>
<comment type="caution">
    <text evidence="2">The sequence shown here is derived from an EMBL/GenBank/DDBJ whole genome shotgun (WGS) entry which is preliminary data.</text>
</comment>
<dbReference type="InterPro" id="IPR011043">
    <property type="entry name" value="Gal_Oxase/kelch_b-propeller"/>
</dbReference>